<comment type="caution">
    <text evidence="2">The sequence shown here is derived from an EMBL/GenBank/DDBJ whole genome shotgun (WGS) entry which is preliminary data.</text>
</comment>
<keyword evidence="1" id="KW-0812">Transmembrane</keyword>
<protein>
    <submittedName>
        <fullName evidence="2">Uncharacterized protein</fullName>
    </submittedName>
</protein>
<dbReference type="EMBL" id="LAZR01000456">
    <property type="protein sequence ID" value="KKN68196.1"/>
    <property type="molecule type" value="Genomic_DNA"/>
</dbReference>
<keyword evidence="1" id="KW-1133">Transmembrane helix</keyword>
<proteinExistence type="predicted"/>
<organism evidence="2">
    <name type="scientific">marine sediment metagenome</name>
    <dbReference type="NCBI Taxonomy" id="412755"/>
    <lineage>
        <taxon>unclassified sequences</taxon>
        <taxon>metagenomes</taxon>
        <taxon>ecological metagenomes</taxon>
    </lineage>
</organism>
<feature type="transmembrane region" description="Helical" evidence="1">
    <location>
        <begin position="6"/>
        <end position="25"/>
    </location>
</feature>
<name>A0A0F9V3V1_9ZZZZ</name>
<dbReference type="AlphaFoldDB" id="A0A0F9V3V1"/>
<gene>
    <name evidence="2" type="ORF">LCGC14_0454210</name>
</gene>
<sequence length="36" mass="4553">MFDIERERFFFFGLGLILAIIYYEIKQYYQVKQKIE</sequence>
<accession>A0A0F9V3V1</accession>
<keyword evidence="1" id="KW-0472">Membrane</keyword>
<reference evidence="2" key="1">
    <citation type="journal article" date="2015" name="Nature">
        <title>Complex archaea that bridge the gap between prokaryotes and eukaryotes.</title>
        <authorList>
            <person name="Spang A."/>
            <person name="Saw J.H."/>
            <person name="Jorgensen S.L."/>
            <person name="Zaremba-Niedzwiedzka K."/>
            <person name="Martijn J."/>
            <person name="Lind A.E."/>
            <person name="van Eijk R."/>
            <person name="Schleper C."/>
            <person name="Guy L."/>
            <person name="Ettema T.J."/>
        </authorList>
    </citation>
    <scope>NUCLEOTIDE SEQUENCE</scope>
</reference>
<evidence type="ECO:0000313" key="2">
    <source>
        <dbReference type="EMBL" id="KKN68196.1"/>
    </source>
</evidence>
<evidence type="ECO:0000256" key="1">
    <source>
        <dbReference type="SAM" id="Phobius"/>
    </source>
</evidence>